<keyword evidence="3" id="KW-1185">Reference proteome</keyword>
<dbReference type="AlphaFoldDB" id="A0A1H4I8P0"/>
<organism evidence="2 3">
    <name type="scientific">Amycolatopsis tolypomycina</name>
    <dbReference type="NCBI Taxonomy" id="208445"/>
    <lineage>
        <taxon>Bacteria</taxon>
        <taxon>Bacillati</taxon>
        <taxon>Actinomycetota</taxon>
        <taxon>Actinomycetes</taxon>
        <taxon>Pseudonocardiales</taxon>
        <taxon>Pseudonocardiaceae</taxon>
        <taxon>Amycolatopsis</taxon>
    </lineage>
</organism>
<evidence type="ECO:0000313" key="3">
    <source>
        <dbReference type="Proteomes" id="UP000199622"/>
    </source>
</evidence>
<protein>
    <submittedName>
        <fullName evidence="2">Uncharacterized protein</fullName>
    </submittedName>
</protein>
<dbReference type="Proteomes" id="UP000199622">
    <property type="component" value="Unassembled WGS sequence"/>
</dbReference>
<feature type="compositionally biased region" description="Low complexity" evidence="1">
    <location>
        <begin position="258"/>
        <end position="269"/>
    </location>
</feature>
<accession>A0A1H4I8P0</accession>
<evidence type="ECO:0000313" key="2">
    <source>
        <dbReference type="EMBL" id="SEB30351.1"/>
    </source>
</evidence>
<evidence type="ECO:0000256" key="1">
    <source>
        <dbReference type="SAM" id="MobiDB-lite"/>
    </source>
</evidence>
<gene>
    <name evidence="2" type="ORF">SAMN04489727_0316</name>
</gene>
<feature type="compositionally biased region" description="Low complexity" evidence="1">
    <location>
        <begin position="53"/>
        <end position="72"/>
    </location>
</feature>
<name>A0A1H4I8P0_9PSEU</name>
<feature type="region of interest" description="Disordered" evidence="1">
    <location>
        <begin position="37"/>
        <end position="279"/>
    </location>
</feature>
<proteinExistence type="predicted"/>
<dbReference type="EMBL" id="FNSO01000001">
    <property type="protein sequence ID" value="SEB30351.1"/>
    <property type="molecule type" value="Genomic_DNA"/>
</dbReference>
<reference evidence="3" key="1">
    <citation type="submission" date="2016-10" db="EMBL/GenBank/DDBJ databases">
        <authorList>
            <person name="Varghese N."/>
            <person name="Submissions S."/>
        </authorList>
    </citation>
    <scope>NUCLEOTIDE SEQUENCE [LARGE SCALE GENOMIC DNA]</scope>
    <source>
        <strain evidence="3">DSM 44544</strain>
    </source>
</reference>
<sequence length="279" mass="28542">MPGWGGGRDGWWRGRGWWGRWGGWGASGRGGHGRWVTAGPGVGAGPGGGCGPRGVRSARPRVGAAGAARAGALGNSPAPGARWAQLDSQSEHARQTAPRRGPGGRSWTAKASTHGKQPRAGGPVGAVGQPKRARTANSPAPGARWARLGSQSEHARQTAPRAGVGAAGAGRHDRTRGAAGAPRQVAPPRRSPGQRAVAPASVHARPCNKAAHPPWAPPVEGGSRVRPPPRRSRTPCRHDSGAAGCGGFVRSRRPPLRPTSSCQDATKTPSRPPPARPST</sequence>
<feature type="compositionally biased region" description="Gly residues" evidence="1">
    <location>
        <begin position="40"/>
        <end position="52"/>
    </location>
</feature>
<feature type="compositionally biased region" description="Pro residues" evidence="1">
    <location>
        <begin position="270"/>
        <end position="279"/>
    </location>
</feature>